<dbReference type="Pfam" id="PF12796">
    <property type="entry name" value="Ank_2"/>
    <property type="match status" value="2"/>
</dbReference>
<dbReference type="AlphaFoldDB" id="A0AAN6SN88"/>
<dbReference type="SUPFAM" id="SSF48403">
    <property type="entry name" value="Ankyrin repeat"/>
    <property type="match status" value="1"/>
</dbReference>
<dbReference type="Proteomes" id="UP001303115">
    <property type="component" value="Unassembled WGS sequence"/>
</dbReference>
<dbReference type="PROSITE" id="PS50297">
    <property type="entry name" value="ANK_REP_REGION"/>
    <property type="match status" value="2"/>
</dbReference>
<proteinExistence type="predicted"/>
<dbReference type="SMART" id="SM00248">
    <property type="entry name" value="ANK"/>
    <property type="match status" value="5"/>
</dbReference>
<evidence type="ECO:0000313" key="4">
    <source>
        <dbReference type="EMBL" id="KAK4033375.1"/>
    </source>
</evidence>
<feature type="repeat" description="ANK" evidence="3">
    <location>
        <begin position="185"/>
        <end position="217"/>
    </location>
</feature>
<comment type="caution">
    <text evidence="4">The sequence shown here is derived from an EMBL/GenBank/DDBJ whole genome shotgun (WGS) entry which is preliminary data.</text>
</comment>
<dbReference type="PROSITE" id="PS50088">
    <property type="entry name" value="ANK_REPEAT"/>
    <property type="match status" value="4"/>
</dbReference>
<evidence type="ECO:0000256" key="3">
    <source>
        <dbReference type="PROSITE-ProRule" id="PRU00023"/>
    </source>
</evidence>
<keyword evidence="5" id="KW-1185">Reference proteome</keyword>
<keyword evidence="1" id="KW-0677">Repeat</keyword>
<gene>
    <name evidence="4" type="ORF">C8A01DRAFT_40162</name>
</gene>
<protein>
    <submittedName>
        <fullName evidence="4">Ankyrin repeat-containing domain protein</fullName>
    </submittedName>
</protein>
<keyword evidence="2 3" id="KW-0040">ANK repeat</keyword>
<name>A0AAN6SN88_9PEZI</name>
<dbReference type="Gene3D" id="1.25.40.20">
    <property type="entry name" value="Ankyrin repeat-containing domain"/>
    <property type="match status" value="2"/>
</dbReference>
<evidence type="ECO:0000256" key="2">
    <source>
        <dbReference type="ARBA" id="ARBA00023043"/>
    </source>
</evidence>
<sequence>MTTPIIAAGRRGDVQVLEIEVAALAETFGVIRGEILPSAKDEHGNTVLHASSELGLTDILAWTLDQRNFPLQPGLRSTFIEQRNGLGDTAVNTAARSNQPTYLATLLSYGAYPTTNNGFGFTAVHYAATANSEELTTLLLAHNASPSAISRSRDTPLHIATRSGNIVISQLLLRAGATPDITNASGDAPFHLAVRAGNWPPIQLLAGFGAPKDQHNAVNGDTPLHIAVRMGNVDMVERLLRAEVNVRERNWNGLTPFELARLKGSEEVQDAFLNAGRW</sequence>
<reference evidence="5" key="1">
    <citation type="journal article" date="2023" name="Mol. Phylogenet. Evol.">
        <title>Genome-scale phylogeny and comparative genomics of the fungal order Sordariales.</title>
        <authorList>
            <person name="Hensen N."/>
            <person name="Bonometti L."/>
            <person name="Westerberg I."/>
            <person name="Brannstrom I.O."/>
            <person name="Guillou S."/>
            <person name="Cros-Aarteil S."/>
            <person name="Calhoun S."/>
            <person name="Haridas S."/>
            <person name="Kuo A."/>
            <person name="Mondo S."/>
            <person name="Pangilinan J."/>
            <person name="Riley R."/>
            <person name="LaButti K."/>
            <person name="Andreopoulos B."/>
            <person name="Lipzen A."/>
            <person name="Chen C."/>
            <person name="Yan M."/>
            <person name="Daum C."/>
            <person name="Ng V."/>
            <person name="Clum A."/>
            <person name="Steindorff A."/>
            <person name="Ohm R.A."/>
            <person name="Martin F."/>
            <person name="Silar P."/>
            <person name="Natvig D.O."/>
            <person name="Lalanne C."/>
            <person name="Gautier V."/>
            <person name="Ament-Velasquez S.L."/>
            <person name="Kruys A."/>
            <person name="Hutchinson M.I."/>
            <person name="Powell A.J."/>
            <person name="Barry K."/>
            <person name="Miller A.N."/>
            <person name="Grigoriev I.V."/>
            <person name="Debuchy R."/>
            <person name="Gladieux P."/>
            <person name="Hiltunen Thoren M."/>
            <person name="Johannesson H."/>
        </authorList>
    </citation>
    <scope>NUCLEOTIDE SEQUENCE [LARGE SCALE GENOMIC DNA]</scope>
    <source>
        <strain evidence="5">CBS 284.82</strain>
    </source>
</reference>
<dbReference type="InterPro" id="IPR036770">
    <property type="entry name" value="Ankyrin_rpt-contain_sf"/>
</dbReference>
<feature type="repeat" description="ANK" evidence="3">
    <location>
        <begin position="219"/>
        <end position="251"/>
    </location>
</feature>
<dbReference type="EMBL" id="MU854534">
    <property type="protein sequence ID" value="KAK4033375.1"/>
    <property type="molecule type" value="Genomic_DNA"/>
</dbReference>
<organism evidence="4 5">
    <name type="scientific">Parachaetomium inaequale</name>
    <dbReference type="NCBI Taxonomy" id="2588326"/>
    <lineage>
        <taxon>Eukaryota</taxon>
        <taxon>Fungi</taxon>
        <taxon>Dikarya</taxon>
        <taxon>Ascomycota</taxon>
        <taxon>Pezizomycotina</taxon>
        <taxon>Sordariomycetes</taxon>
        <taxon>Sordariomycetidae</taxon>
        <taxon>Sordariales</taxon>
        <taxon>Chaetomiaceae</taxon>
        <taxon>Parachaetomium</taxon>
    </lineage>
</organism>
<accession>A0AAN6SN88</accession>
<dbReference type="PANTHER" id="PTHR24198:SF165">
    <property type="entry name" value="ANKYRIN REPEAT-CONTAINING PROTEIN-RELATED"/>
    <property type="match status" value="1"/>
</dbReference>
<feature type="repeat" description="ANK" evidence="3">
    <location>
        <begin position="152"/>
        <end position="184"/>
    </location>
</feature>
<dbReference type="PANTHER" id="PTHR24198">
    <property type="entry name" value="ANKYRIN REPEAT AND PROTEIN KINASE DOMAIN-CONTAINING PROTEIN"/>
    <property type="match status" value="1"/>
</dbReference>
<dbReference type="InterPro" id="IPR002110">
    <property type="entry name" value="Ankyrin_rpt"/>
</dbReference>
<evidence type="ECO:0000313" key="5">
    <source>
        <dbReference type="Proteomes" id="UP001303115"/>
    </source>
</evidence>
<evidence type="ECO:0000256" key="1">
    <source>
        <dbReference type="ARBA" id="ARBA00022737"/>
    </source>
</evidence>
<feature type="repeat" description="ANK" evidence="3">
    <location>
        <begin position="119"/>
        <end position="151"/>
    </location>
</feature>